<comment type="caution">
    <text evidence="2">The sequence shown here is derived from an EMBL/GenBank/DDBJ whole genome shotgun (WGS) entry which is preliminary data.</text>
</comment>
<gene>
    <name evidence="2" type="ORF">FME351_LOCUS31909</name>
    <name evidence="1" type="ORF">TIS948_LOCUS12819</name>
</gene>
<evidence type="ECO:0000313" key="3">
    <source>
        <dbReference type="Proteomes" id="UP000663869"/>
    </source>
</evidence>
<evidence type="ECO:0000313" key="2">
    <source>
        <dbReference type="EMBL" id="CAF3770252.1"/>
    </source>
</evidence>
<dbReference type="AlphaFoldDB" id="A0A818ZNW5"/>
<dbReference type="Proteomes" id="UP000663825">
    <property type="component" value="Unassembled WGS sequence"/>
</dbReference>
<reference evidence="2" key="1">
    <citation type="submission" date="2021-02" db="EMBL/GenBank/DDBJ databases">
        <authorList>
            <person name="Nowell W R."/>
        </authorList>
    </citation>
    <scope>NUCLEOTIDE SEQUENCE</scope>
</reference>
<feature type="non-terminal residue" evidence="2">
    <location>
        <position position="1"/>
    </location>
</feature>
<dbReference type="EMBL" id="CAJNYU010004553">
    <property type="protein sequence ID" value="CAF3770252.1"/>
    <property type="molecule type" value="Genomic_DNA"/>
</dbReference>
<evidence type="ECO:0000313" key="1">
    <source>
        <dbReference type="EMBL" id="CAF3205047.1"/>
    </source>
</evidence>
<proteinExistence type="predicted"/>
<protein>
    <submittedName>
        <fullName evidence="2">Uncharacterized protein</fullName>
    </submittedName>
</protein>
<sequence>VPTYKLLDILQQQLFHVRLDAFLDKLGSQQIVFTLLSFNTNFKLVLVVLNSIIGRHEFYTIKLLSELMNLVISDFDHMEFHY</sequence>
<name>A0A818ZNW5_9BILA</name>
<dbReference type="Proteomes" id="UP000663869">
    <property type="component" value="Unassembled WGS sequence"/>
</dbReference>
<dbReference type="EMBL" id="CAJNXB010001963">
    <property type="protein sequence ID" value="CAF3205047.1"/>
    <property type="molecule type" value="Genomic_DNA"/>
</dbReference>
<organism evidence="2 3">
    <name type="scientific">Rotaria socialis</name>
    <dbReference type="NCBI Taxonomy" id="392032"/>
    <lineage>
        <taxon>Eukaryota</taxon>
        <taxon>Metazoa</taxon>
        <taxon>Spiralia</taxon>
        <taxon>Gnathifera</taxon>
        <taxon>Rotifera</taxon>
        <taxon>Eurotatoria</taxon>
        <taxon>Bdelloidea</taxon>
        <taxon>Philodinida</taxon>
        <taxon>Philodinidae</taxon>
        <taxon>Rotaria</taxon>
    </lineage>
</organism>
<accession>A0A818ZNW5</accession>